<name>A0A5B8VYM7_9SPHI</name>
<accession>A0A5B8VYM7</accession>
<dbReference type="RefSeq" id="WP_147053707.1">
    <property type="nucleotide sequence ID" value="NZ_CP042437.1"/>
</dbReference>
<dbReference type="KEGG" id="mgk:FSB76_11455"/>
<gene>
    <name evidence="1" type="ORF">FSB76_11455</name>
</gene>
<protein>
    <submittedName>
        <fullName evidence="1">Uncharacterized protein</fullName>
    </submittedName>
</protein>
<dbReference type="AlphaFoldDB" id="A0A5B8VYM7"/>
<dbReference type="Proteomes" id="UP000321362">
    <property type="component" value="Chromosome"/>
</dbReference>
<evidence type="ECO:0000313" key="1">
    <source>
        <dbReference type="EMBL" id="QEC76534.1"/>
    </source>
</evidence>
<sequence>MKQITGCLLTAMLFASCNNDAQQKVIDVFRPALANIKPVTAKKYGFGEGFCGQNIYLNSDSTFTWVHACEGQSSSSIGKWQVAGDSVLLTPYPQKADNISYRVSLSKSIHDSRVVIIITDKTGTPVKDFVILPFNNKPAFTFTNKGVMMGDKSYKLSYFQDNMSTDSTGTIRLLKSEKDSLDFSKLYALTGKTFRISTSNLPDTIRLTININGVAFTGYQVRYLADRPQKFRYAGGDLILKK</sequence>
<evidence type="ECO:0000313" key="2">
    <source>
        <dbReference type="Proteomes" id="UP000321362"/>
    </source>
</evidence>
<keyword evidence="2" id="KW-1185">Reference proteome</keyword>
<proteinExistence type="predicted"/>
<organism evidence="1 2">
    <name type="scientific">Mucilaginibacter ginsenosidivorax</name>
    <dbReference type="NCBI Taxonomy" id="862126"/>
    <lineage>
        <taxon>Bacteria</taxon>
        <taxon>Pseudomonadati</taxon>
        <taxon>Bacteroidota</taxon>
        <taxon>Sphingobacteriia</taxon>
        <taxon>Sphingobacteriales</taxon>
        <taxon>Sphingobacteriaceae</taxon>
        <taxon>Mucilaginibacter</taxon>
    </lineage>
</organism>
<dbReference type="EMBL" id="CP042437">
    <property type="protein sequence ID" value="QEC76534.1"/>
    <property type="molecule type" value="Genomic_DNA"/>
</dbReference>
<dbReference type="OrthoDB" id="9806009at2"/>
<dbReference type="PROSITE" id="PS51257">
    <property type="entry name" value="PROKAR_LIPOPROTEIN"/>
    <property type="match status" value="1"/>
</dbReference>
<reference evidence="1 2" key="1">
    <citation type="journal article" date="2013" name="J. Microbiol.">
        <title>Mucilaginibacter ginsenosidivorax sp. nov., with ginsenoside converting activity isolated from sediment.</title>
        <authorList>
            <person name="Kim J.K."/>
            <person name="Choi T.E."/>
            <person name="Liu Q.M."/>
            <person name="Park H.Y."/>
            <person name="Yi T.H."/>
            <person name="Yoon M.H."/>
            <person name="Kim S.C."/>
            <person name="Im W.T."/>
        </authorList>
    </citation>
    <scope>NUCLEOTIDE SEQUENCE [LARGE SCALE GENOMIC DNA]</scope>
    <source>
        <strain evidence="1 2">KHI28</strain>
    </source>
</reference>